<dbReference type="NCBIfam" id="NF010532">
    <property type="entry name" value="PRK13922.9-3"/>
    <property type="match status" value="1"/>
</dbReference>
<dbReference type="PANTHER" id="PTHR34138:SF1">
    <property type="entry name" value="CELL SHAPE-DETERMINING PROTEIN MREC"/>
    <property type="match status" value="1"/>
</dbReference>
<dbReference type="EMBL" id="CP022384">
    <property type="protein sequence ID" value="ATA82198.1"/>
    <property type="molecule type" value="Genomic_DNA"/>
</dbReference>
<gene>
    <name evidence="8" type="ORF">CGC53_07500</name>
</gene>
<dbReference type="AlphaFoldDB" id="A0A250FDT4"/>
<dbReference type="InterPro" id="IPR007221">
    <property type="entry name" value="MreC"/>
</dbReference>
<dbReference type="RefSeq" id="WP_009392452.1">
    <property type="nucleotide sequence ID" value="NZ_CAUQBY010000020.1"/>
</dbReference>
<dbReference type="PANTHER" id="PTHR34138">
    <property type="entry name" value="CELL SHAPE-DETERMINING PROTEIN MREC"/>
    <property type="match status" value="1"/>
</dbReference>
<dbReference type="GO" id="GO:0008360">
    <property type="term" value="P:regulation of cell shape"/>
    <property type="evidence" value="ECO:0007669"/>
    <property type="project" value="UniProtKB-KW"/>
</dbReference>
<evidence type="ECO:0000313" key="8">
    <source>
        <dbReference type="EMBL" id="ATA82198.1"/>
    </source>
</evidence>
<evidence type="ECO:0000256" key="6">
    <source>
        <dbReference type="SAM" id="Coils"/>
    </source>
</evidence>
<evidence type="ECO:0000259" key="7">
    <source>
        <dbReference type="Pfam" id="PF04085"/>
    </source>
</evidence>
<proteinExistence type="inferred from homology"/>
<keyword evidence="6" id="KW-0175">Coiled coil</keyword>
<dbReference type="Proteomes" id="UP000217276">
    <property type="component" value="Chromosome"/>
</dbReference>
<dbReference type="PIRSF" id="PIRSF038471">
    <property type="entry name" value="MreC"/>
    <property type="match status" value="1"/>
</dbReference>
<dbReference type="KEGG" id="clk:CGC53_07500"/>
<evidence type="ECO:0000256" key="1">
    <source>
        <dbReference type="ARBA" id="ARBA00009369"/>
    </source>
</evidence>
<evidence type="ECO:0000256" key="2">
    <source>
        <dbReference type="ARBA" id="ARBA00013855"/>
    </source>
</evidence>
<reference evidence="9" key="1">
    <citation type="submission" date="2017-06" db="EMBL/GenBank/DDBJ databases">
        <title>Capnocytophaga spp. assemblies.</title>
        <authorList>
            <person name="Gulvik C.A."/>
        </authorList>
    </citation>
    <scope>NUCLEOTIDE SEQUENCE [LARGE SCALE GENOMIC DNA]</scope>
    <source>
        <strain evidence="9">H6253</strain>
    </source>
</reference>
<evidence type="ECO:0000256" key="3">
    <source>
        <dbReference type="ARBA" id="ARBA00022960"/>
    </source>
</evidence>
<accession>A0A250FDT4</accession>
<dbReference type="Gene3D" id="2.40.10.350">
    <property type="entry name" value="Rod shape-determining protein MreC, domain 2"/>
    <property type="match status" value="1"/>
</dbReference>
<dbReference type="Gene3D" id="2.40.10.340">
    <property type="entry name" value="Rod shape-determining protein MreC, domain 1"/>
    <property type="match status" value="1"/>
</dbReference>
<organism evidence="8 9">
    <name type="scientific">Capnocytophaga leadbetteri</name>
    <dbReference type="NCBI Taxonomy" id="327575"/>
    <lineage>
        <taxon>Bacteria</taxon>
        <taxon>Pseudomonadati</taxon>
        <taxon>Bacteroidota</taxon>
        <taxon>Flavobacteriia</taxon>
        <taxon>Flavobacteriales</taxon>
        <taxon>Flavobacteriaceae</taxon>
        <taxon>Capnocytophaga</taxon>
    </lineage>
</organism>
<comment type="function">
    <text evidence="5">Involved in formation and maintenance of cell shape.</text>
</comment>
<protein>
    <recommendedName>
        <fullName evidence="2 5">Cell shape-determining protein MreC</fullName>
    </recommendedName>
    <alternativeName>
        <fullName evidence="4 5">Cell shape protein MreC</fullName>
    </alternativeName>
</protein>
<dbReference type="CDD" id="cd14686">
    <property type="entry name" value="bZIP"/>
    <property type="match status" value="1"/>
</dbReference>
<sequence>MNQIIQFFIRSRDFLLFLLLFGLSISLVFKSNYYSQSAYLHSANAISGKLYGFSNYWAQYFNLRSQNELLSEENRTLRKELLQLQQQVSSLSHTDSLTFAHADTLRFKVLTANVIKNSFRLHKNYLTIDKGSNDGVKQDMGVVSPQGIVGIVENTSGRFATVQSVLNTKSALNAMIKRTRHFGSLHWDAQSLNKVQLLEVPNIAPIQYGDTIVTGGMSNIFPKGIPIGKIVHYQKSQHDNTYIIDVQLFTDMSNLDYVYIIEDTDRTAVKAIEKQDSK</sequence>
<evidence type="ECO:0000256" key="4">
    <source>
        <dbReference type="ARBA" id="ARBA00032089"/>
    </source>
</evidence>
<keyword evidence="9" id="KW-1185">Reference proteome</keyword>
<dbReference type="InterPro" id="IPR042177">
    <property type="entry name" value="Cell/Rod_1"/>
</dbReference>
<keyword evidence="3 5" id="KW-0133">Cell shape</keyword>
<dbReference type="InterPro" id="IPR055342">
    <property type="entry name" value="MreC_beta-barrel_core"/>
</dbReference>
<dbReference type="GO" id="GO:0005886">
    <property type="term" value="C:plasma membrane"/>
    <property type="evidence" value="ECO:0007669"/>
    <property type="project" value="TreeGrafter"/>
</dbReference>
<name>A0A250FDT4_9FLAO</name>
<comment type="similarity">
    <text evidence="1 5">Belongs to the MreC family.</text>
</comment>
<evidence type="ECO:0000256" key="5">
    <source>
        <dbReference type="PIRNR" id="PIRNR038471"/>
    </source>
</evidence>
<feature type="domain" description="Rod shape-determining protein MreC beta-barrel core" evidence="7">
    <location>
        <begin position="114"/>
        <end position="262"/>
    </location>
</feature>
<dbReference type="InterPro" id="IPR042175">
    <property type="entry name" value="Cell/Rod_MreC_2"/>
</dbReference>
<evidence type="ECO:0000313" key="9">
    <source>
        <dbReference type="Proteomes" id="UP000217276"/>
    </source>
</evidence>
<feature type="coiled-coil region" evidence="6">
    <location>
        <begin position="60"/>
        <end position="94"/>
    </location>
</feature>
<dbReference type="Pfam" id="PF04085">
    <property type="entry name" value="MreC"/>
    <property type="match status" value="1"/>
</dbReference>